<evidence type="ECO:0000256" key="10">
    <source>
        <dbReference type="SAM" id="MobiDB-lite"/>
    </source>
</evidence>
<dbReference type="PANTHER" id="PTHR45790">
    <property type="entry name" value="SIROHEME SYNTHASE-RELATED"/>
    <property type="match status" value="1"/>
</dbReference>
<dbReference type="EMBL" id="JMSN01000046">
    <property type="protein sequence ID" value="KDN44947.1"/>
    <property type="molecule type" value="Genomic_DNA"/>
</dbReference>
<keyword evidence="6" id="KW-0560">Oxidoreductase</keyword>
<feature type="domain" description="Tetrapyrrole methylase" evidence="11">
    <location>
        <begin position="594"/>
        <end position="822"/>
    </location>
</feature>
<dbReference type="InParanoid" id="A0A066VTB2"/>
<evidence type="ECO:0000313" key="14">
    <source>
        <dbReference type="EMBL" id="KDN44947.1"/>
    </source>
</evidence>
<keyword evidence="15" id="KW-1185">Reference proteome</keyword>
<dbReference type="InterPro" id="IPR000878">
    <property type="entry name" value="4pyrrol_Mease"/>
</dbReference>
<dbReference type="HOGENOM" id="CLU_011276_11_1_1"/>
<feature type="compositionally biased region" description="Low complexity" evidence="10">
    <location>
        <begin position="123"/>
        <end position="139"/>
    </location>
</feature>
<comment type="caution">
    <text evidence="14">The sequence shown here is derived from an EMBL/GenBank/DDBJ whole genome shotgun (WGS) entry which is preliminary data.</text>
</comment>
<dbReference type="AlphaFoldDB" id="A0A066VTB2"/>
<keyword evidence="4" id="KW-0808">Transferase</keyword>
<dbReference type="GO" id="GO:0004851">
    <property type="term" value="F:uroporphyrin-III C-methyltransferase activity"/>
    <property type="evidence" value="ECO:0007669"/>
    <property type="project" value="TreeGrafter"/>
</dbReference>
<protein>
    <recommendedName>
        <fullName evidence="1">precorrin-2 dehydrogenase</fullName>
        <ecNumber evidence="1">1.3.1.76</ecNumber>
    </recommendedName>
</protein>
<dbReference type="Pfam" id="PF00590">
    <property type="entry name" value="TP_methylase"/>
    <property type="match status" value="1"/>
</dbReference>
<dbReference type="Pfam" id="PF14823">
    <property type="entry name" value="Sirohm_synth_C"/>
    <property type="match status" value="1"/>
</dbReference>
<dbReference type="InterPro" id="IPR014777">
    <property type="entry name" value="4pyrrole_Mease_sub1"/>
</dbReference>
<dbReference type="GO" id="GO:0019354">
    <property type="term" value="P:siroheme biosynthetic process"/>
    <property type="evidence" value="ECO:0007669"/>
    <property type="project" value="InterPro"/>
</dbReference>
<evidence type="ECO:0000259" key="11">
    <source>
        <dbReference type="Pfam" id="PF00590"/>
    </source>
</evidence>
<gene>
    <name evidence="14" type="ORF">K437DRAFT_256812</name>
</gene>
<name>A0A066VTB2_TILAU</name>
<feature type="domain" description="Siroheme biosynthesis protein Met8 C-terminal" evidence="12">
    <location>
        <begin position="446"/>
        <end position="492"/>
    </location>
</feature>
<dbReference type="SUPFAM" id="SSF53790">
    <property type="entry name" value="Tetrapyrrole methylase"/>
    <property type="match status" value="1"/>
</dbReference>
<keyword evidence="7" id="KW-0520">NAD</keyword>
<sequence>MAFPAPQPGASLLLAHRMHQSGPLAVDSPRLPPEAGYSRRTVLIIGTSRLAASRLYACAEAGAWPVVVAPPAPEAKLGAAAAGRSDEDMDTADVAEEIKHRVHAGECSFLSLGATRARRRFSRSSLLQQQQQEQGQEQQSIFDTDEDGRGGGEEALWTKLLDALDRIPAPTNADGLDQKQLADDYTASIHAELCSSDEASCRQPSSSPDSALPPQIFAACITNTLHTSSTPPPTWHPNASAESILGDGSSTMLRQAHLLTRLCRARRIPLTVADHPELCDFSFPATHRFALSAVAPAVAHDTDSLSTPTRPRASCLQIAVTTNGKGCRLAGRIRREVVTLLPRNVADAVENVGMLRALAKDHDQVQQRGRRGSGSRSRGGVSGNSRRGAAEASGSDLCALQEDDESFDPVPLNLPVAQLCSTAADPSGSYCSAVLVRARQRGDAQREEAERDERTRRRMRWVAQMSEYWPIDYLGNLNRKRMVALLDEYHEREEQGTPGAQKAKQGPGYGDKGEAARKAAFSANGSHGEEGVTGADENSSRGRSARSVPKADEDEAEAGQVGISAGGSWAHRRPSQHSLIIPPPPPQPPSAKGHIYILGSGPGHPALLTLFAHSLLTSPETHLVLSDKLVPSAILSLIPPTTPLVIARKFPGNAEGAQSELIALALKAAVHEGKTVVRLKQGDPFVYGRGGEEVLAFRKAGIESTVVPGISSALAAPAMLGIAVTQRGAADSLVLCTGVGRGGKKVKLPGYERGCSLVILMGVARLQAVVDILTRPAGRSPSTHEAQQDPDRDGAPFPPYLPIAIVERASSADQRVIASTLEGIVAAIEHVGEQRPPGMILIGWTVLALEGEGDTTVLDDAAELADAVTVGADGDDDNIANAQHEDHARLTREHAEQELSQRDLARVARWLNGRRHIVREGLDQPYMDALRQAKALQLAPIHSAEGTPRARSPVRGKAAPVAPAMTEQGVAQIADAVGMRSQHGWAEGRYRGAAPQGGWTPDEDPNRPAADMARYAADLDIPNTLRER</sequence>
<dbReference type="InterPro" id="IPR028162">
    <property type="entry name" value="Met8_C"/>
</dbReference>
<evidence type="ECO:0000256" key="1">
    <source>
        <dbReference type="ARBA" id="ARBA00012400"/>
    </source>
</evidence>
<dbReference type="FunCoup" id="A0A066VTB2">
    <property type="interactions" value="83"/>
</dbReference>
<evidence type="ECO:0000256" key="7">
    <source>
        <dbReference type="ARBA" id="ARBA00023027"/>
    </source>
</evidence>
<evidence type="ECO:0000256" key="4">
    <source>
        <dbReference type="ARBA" id="ARBA00022679"/>
    </source>
</evidence>
<feature type="region of interest" description="Disordered" evidence="10">
    <location>
        <begin position="777"/>
        <end position="797"/>
    </location>
</feature>
<dbReference type="InterPro" id="IPR035996">
    <property type="entry name" value="4pyrrol_Methylase_sf"/>
</dbReference>
<evidence type="ECO:0000259" key="13">
    <source>
        <dbReference type="Pfam" id="PF14824"/>
    </source>
</evidence>
<dbReference type="SUPFAM" id="SSF75615">
    <property type="entry name" value="Siroheme synthase middle domains-like"/>
    <property type="match status" value="1"/>
</dbReference>
<keyword evidence="5" id="KW-0949">S-adenosyl-L-methionine</keyword>
<feature type="region of interest" description="Disordered" evidence="10">
    <location>
        <begin position="360"/>
        <end position="395"/>
    </location>
</feature>
<dbReference type="InterPro" id="IPR006366">
    <property type="entry name" value="CobA/CysG_C"/>
</dbReference>
<evidence type="ECO:0000256" key="6">
    <source>
        <dbReference type="ARBA" id="ARBA00023002"/>
    </source>
</evidence>
<keyword evidence="3" id="KW-0489">Methyltransferase</keyword>
<feature type="region of interest" description="Disordered" evidence="10">
    <location>
        <begin position="492"/>
        <end position="590"/>
    </location>
</feature>
<dbReference type="Proteomes" id="UP000027361">
    <property type="component" value="Unassembled WGS sequence"/>
</dbReference>
<evidence type="ECO:0000256" key="8">
    <source>
        <dbReference type="ARBA" id="ARBA00023244"/>
    </source>
</evidence>
<dbReference type="GO" id="GO:0032259">
    <property type="term" value="P:methylation"/>
    <property type="evidence" value="ECO:0007669"/>
    <property type="project" value="UniProtKB-KW"/>
</dbReference>
<keyword evidence="2" id="KW-0488">Methylation</keyword>
<keyword evidence="8" id="KW-0627">Porphyrin biosynthesis</keyword>
<comment type="similarity">
    <text evidence="9">In the N-terminal section; belongs to the precorrin methyltransferase family.</text>
</comment>
<evidence type="ECO:0000256" key="5">
    <source>
        <dbReference type="ARBA" id="ARBA00022691"/>
    </source>
</evidence>
<feature type="compositionally biased region" description="Low complexity" evidence="10">
    <location>
        <begin position="374"/>
        <end position="387"/>
    </location>
</feature>
<dbReference type="GeneID" id="25264529"/>
<reference evidence="14 15" key="1">
    <citation type="submission" date="2014-05" db="EMBL/GenBank/DDBJ databases">
        <title>Draft genome sequence of a rare smut relative, Tilletiaria anomala UBC 951.</title>
        <authorList>
            <consortium name="DOE Joint Genome Institute"/>
            <person name="Toome M."/>
            <person name="Kuo A."/>
            <person name="Henrissat B."/>
            <person name="Lipzen A."/>
            <person name="Tritt A."/>
            <person name="Yoshinaga Y."/>
            <person name="Zane M."/>
            <person name="Barry K."/>
            <person name="Grigoriev I.V."/>
            <person name="Spatafora J.W."/>
            <person name="Aimea M.C."/>
        </authorList>
    </citation>
    <scope>NUCLEOTIDE SEQUENCE [LARGE SCALE GENOMIC DNA]</scope>
    <source>
        <strain evidence="14 15">UBC 951</strain>
    </source>
</reference>
<dbReference type="GO" id="GO:0043115">
    <property type="term" value="F:precorrin-2 dehydrogenase activity"/>
    <property type="evidence" value="ECO:0007669"/>
    <property type="project" value="UniProtKB-EC"/>
</dbReference>
<dbReference type="Pfam" id="PF14824">
    <property type="entry name" value="Sirohm_synth_M"/>
    <property type="match status" value="1"/>
</dbReference>
<evidence type="ECO:0000256" key="3">
    <source>
        <dbReference type="ARBA" id="ARBA00022603"/>
    </source>
</evidence>
<dbReference type="PANTHER" id="PTHR45790:SF6">
    <property type="entry name" value="UROPORPHYRINOGEN-III C-METHYLTRANSFERASE"/>
    <property type="match status" value="1"/>
</dbReference>
<dbReference type="InterPro" id="IPR014776">
    <property type="entry name" value="4pyrrole_Mease_sub2"/>
</dbReference>
<evidence type="ECO:0000313" key="15">
    <source>
        <dbReference type="Proteomes" id="UP000027361"/>
    </source>
</evidence>
<dbReference type="STRING" id="1037660.A0A066VTB2"/>
<dbReference type="FunFam" id="3.40.1010.10:FF:000006">
    <property type="entry name" value="Siroheme synthase, putative"/>
    <property type="match status" value="1"/>
</dbReference>
<accession>A0A066VTB2</accession>
<evidence type="ECO:0000259" key="12">
    <source>
        <dbReference type="Pfam" id="PF14823"/>
    </source>
</evidence>
<dbReference type="Gene3D" id="3.30.950.10">
    <property type="entry name" value="Methyltransferase, Cobalt-precorrin-4 Transmethylase, Domain 2"/>
    <property type="match status" value="1"/>
</dbReference>
<dbReference type="OrthoDB" id="508204at2759"/>
<evidence type="ECO:0000256" key="9">
    <source>
        <dbReference type="ARBA" id="ARBA00035662"/>
    </source>
</evidence>
<proteinExistence type="inferred from homology"/>
<feature type="region of interest" description="Disordered" evidence="10">
    <location>
        <begin position="989"/>
        <end position="1010"/>
    </location>
</feature>
<organism evidence="14 15">
    <name type="scientific">Tilletiaria anomala (strain ATCC 24038 / CBS 436.72 / UBC 951)</name>
    <dbReference type="NCBI Taxonomy" id="1037660"/>
    <lineage>
        <taxon>Eukaryota</taxon>
        <taxon>Fungi</taxon>
        <taxon>Dikarya</taxon>
        <taxon>Basidiomycota</taxon>
        <taxon>Ustilaginomycotina</taxon>
        <taxon>Exobasidiomycetes</taxon>
        <taxon>Georgefischeriales</taxon>
        <taxon>Tilletiariaceae</taxon>
        <taxon>Tilletiaria</taxon>
    </lineage>
</organism>
<feature type="domain" description="Siroheme synthase central" evidence="13">
    <location>
        <begin position="316"/>
        <end position="337"/>
    </location>
</feature>
<dbReference type="Gene3D" id="3.40.50.720">
    <property type="entry name" value="NAD(P)-binding Rossmann-like Domain"/>
    <property type="match status" value="1"/>
</dbReference>
<dbReference type="CDD" id="cd11642">
    <property type="entry name" value="SUMT"/>
    <property type="match status" value="1"/>
</dbReference>
<dbReference type="EC" id="1.3.1.76" evidence="1"/>
<dbReference type="RefSeq" id="XP_013243014.1">
    <property type="nucleotide sequence ID" value="XM_013387560.1"/>
</dbReference>
<dbReference type="InterPro" id="IPR050161">
    <property type="entry name" value="Siro_Cobalamin_biosynth"/>
</dbReference>
<feature type="region of interest" description="Disordered" evidence="10">
    <location>
        <begin position="123"/>
        <end position="152"/>
    </location>
</feature>
<dbReference type="Gene3D" id="3.40.1010.10">
    <property type="entry name" value="Cobalt-precorrin-4 Transmethylase, Domain 1"/>
    <property type="match status" value="1"/>
</dbReference>
<dbReference type="InterPro" id="IPR028281">
    <property type="entry name" value="Sirohaem_synthase_central"/>
</dbReference>
<evidence type="ECO:0000256" key="2">
    <source>
        <dbReference type="ARBA" id="ARBA00022481"/>
    </source>
</evidence>